<evidence type="ECO:0000256" key="2">
    <source>
        <dbReference type="SAM" id="SignalP"/>
    </source>
</evidence>
<protein>
    <submittedName>
        <fullName evidence="3">Uncharacterized protein</fullName>
    </submittedName>
</protein>
<evidence type="ECO:0000313" key="4">
    <source>
        <dbReference type="Proteomes" id="UP000006049"/>
    </source>
</evidence>
<feature type="compositionally biased region" description="Basic and acidic residues" evidence="1">
    <location>
        <begin position="177"/>
        <end position="187"/>
    </location>
</feature>
<accession>I3YZ75</accession>
<dbReference type="OrthoDB" id="1159446at2"/>
<dbReference type="RefSeq" id="WP_014783542.1">
    <property type="nucleotide sequence ID" value="NC_018013.1"/>
</dbReference>
<evidence type="ECO:0000256" key="1">
    <source>
        <dbReference type="SAM" id="MobiDB-lite"/>
    </source>
</evidence>
<reference evidence="3 4" key="1">
    <citation type="submission" date="2012-06" db="EMBL/GenBank/DDBJ databases">
        <title>The complete genome of Aequorivita sublithincola DSM 14238.</title>
        <authorList>
            <consortium name="US DOE Joint Genome Institute (JGI-PGF)"/>
            <person name="Lucas S."/>
            <person name="Copeland A."/>
            <person name="Lapidus A."/>
            <person name="Goodwin L."/>
            <person name="Pitluck S."/>
            <person name="Peters L."/>
            <person name="Munk A.C.C."/>
            <person name="Kyrpides N."/>
            <person name="Mavromatis K."/>
            <person name="Pagani I."/>
            <person name="Ivanova N."/>
            <person name="Ovchinnikova G."/>
            <person name="Zeytun A."/>
            <person name="Detter J.C."/>
            <person name="Han C."/>
            <person name="Land M."/>
            <person name="Hauser L."/>
            <person name="Markowitz V."/>
            <person name="Cheng J.-F."/>
            <person name="Hugenholtz P."/>
            <person name="Woyke T."/>
            <person name="Wu D."/>
            <person name="Tindall B."/>
            <person name="Faehnrich R."/>
            <person name="Brambilla E."/>
            <person name="Klenk H.-P."/>
            <person name="Eisen J.A."/>
        </authorList>
    </citation>
    <scope>NUCLEOTIDE SEQUENCE [LARGE SCALE GENOMIC DNA]</scope>
    <source>
        <strain evidence="4">DSM 14238 / LMG 21431 / ACAM 643 / 9-3</strain>
    </source>
</reference>
<sequence length="296" mass="33013">MSRSLAILFFLSFLFQSCNDGDIIITTFNFDDAELKTCGSAGNYVFYKVNPDAQESLSLKLNLGQSIYNEPGEVIHNLNGSNILVNYRTYDGLLGNNYFCSNIPPTSPNVTVDYIATSGTAVVTVSFRIEDNDGVPQEFEFEGDTDGDGLPDIYDFDDDGDNVPTARELNLEDTTDDDPKTNPKDTDLDGIPDFLDKNDDGDLVITRFEDENMNMDPTDDKTDPMVGPDYLNPAVENTYEVKTSLLHKFQIYKTVQITLKNLVLVRGDEQIIIETLNMGTIQDVEIQNKEFTPASL</sequence>
<dbReference type="Proteomes" id="UP000006049">
    <property type="component" value="Chromosome"/>
</dbReference>
<dbReference type="AlphaFoldDB" id="I3YZ75"/>
<name>I3YZ75_AEQSU</name>
<dbReference type="KEGG" id="asl:Aeqsu_2846"/>
<dbReference type="STRING" id="746697.Aeqsu_2846"/>
<dbReference type="EMBL" id="CP003280">
    <property type="protein sequence ID" value="AFL82293.1"/>
    <property type="molecule type" value="Genomic_DNA"/>
</dbReference>
<feature type="signal peptide" evidence="2">
    <location>
        <begin position="1"/>
        <end position="20"/>
    </location>
</feature>
<proteinExistence type="predicted"/>
<dbReference type="Gene3D" id="4.10.1080.10">
    <property type="entry name" value="TSP type-3 repeat"/>
    <property type="match status" value="1"/>
</dbReference>
<dbReference type="InterPro" id="IPR028974">
    <property type="entry name" value="TSP_type-3_rpt"/>
</dbReference>
<feature type="region of interest" description="Disordered" evidence="1">
    <location>
        <begin position="171"/>
        <end position="193"/>
    </location>
</feature>
<dbReference type="eggNOG" id="ENOG503161T">
    <property type="taxonomic scope" value="Bacteria"/>
</dbReference>
<keyword evidence="2" id="KW-0732">Signal</keyword>
<organism evidence="3 4">
    <name type="scientific">Aequorivita sublithincola (strain DSM 14238 / LMG 21431 / ACAM 643 / 9-3)</name>
    <dbReference type="NCBI Taxonomy" id="746697"/>
    <lineage>
        <taxon>Bacteria</taxon>
        <taxon>Pseudomonadati</taxon>
        <taxon>Bacteroidota</taxon>
        <taxon>Flavobacteriia</taxon>
        <taxon>Flavobacteriales</taxon>
        <taxon>Flavobacteriaceae</taxon>
        <taxon>Aequorivita</taxon>
    </lineage>
</organism>
<evidence type="ECO:0000313" key="3">
    <source>
        <dbReference type="EMBL" id="AFL82293.1"/>
    </source>
</evidence>
<dbReference type="HOGENOM" id="CLU_884986_0_0_10"/>
<keyword evidence="4" id="KW-1185">Reference proteome</keyword>
<dbReference type="PROSITE" id="PS51257">
    <property type="entry name" value="PROKAR_LIPOPROTEIN"/>
    <property type="match status" value="1"/>
</dbReference>
<feature type="chain" id="PRO_5003684383" evidence="2">
    <location>
        <begin position="21"/>
        <end position="296"/>
    </location>
</feature>
<gene>
    <name evidence="3" type="ordered locus">Aeqsu_2846</name>
</gene>
<dbReference type="GO" id="GO:0005509">
    <property type="term" value="F:calcium ion binding"/>
    <property type="evidence" value="ECO:0007669"/>
    <property type="project" value="InterPro"/>
</dbReference>